<comment type="function">
    <text evidence="1">Required for the export of heme to the periplasm for the biogenesis of c-type cytochromes.</text>
</comment>
<sequence length="184" mass="19098">MIAGRRLSDAVAVVMFFVLAVVLFPLGVGPELEILQRIAPGIIWVAALLAAMLSLDQLFQSDADDGSLDLLVLAPIPLETIVLAKCCAHWMVTGLPLILAAPILGFLLNLPATGHFVMLITLIVATPTISLLGSVGAALTVGARRGGVLVALLILPLLTPILIMSASAVDLALAGLNYVPLVLL</sequence>
<evidence type="ECO:0000256" key="12">
    <source>
        <dbReference type="SAM" id="Phobius"/>
    </source>
</evidence>
<feature type="transmembrane region" description="Helical" evidence="12">
    <location>
        <begin position="34"/>
        <end position="55"/>
    </location>
</feature>
<evidence type="ECO:0000256" key="8">
    <source>
        <dbReference type="ARBA" id="ARBA00022692"/>
    </source>
</evidence>
<dbReference type="Pfam" id="PF03379">
    <property type="entry name" value="CcmB"/>
    <property type="match status" value="1"/>
</dbReference>
<keyword evidence="9" id="KW-0201">Cytochrome c-type biogenesis</keyword>
<feature type="transmembrane region" description="Helical" evidence="12">
    <location>
        <begin position="116"/>
        <end position="141"/>
    </location>
</feature>
<feature type="transmembrane region" description="Helical" evidence="12">
    <location>
        <begin position="7"/>
        <end position="28"/>
    </location>
</feature>
<protein>
    <recommendedName>
        <fullName evidence="4">Heme exporter protein B</fullName>
    </recommendedName>
</protein>
<dbReference type="GO" id="GO:0015232">
    <property type="term" value="F:heme transmembrane transporter activity"/>
    <property type="evidence" value="ECO:0007669"/>
    <property type="project" value="InterPro"/>
</dbReference>
<dbReference type="PIRSF" id="PIRSF002764">
    <property type="entry name" value="CcmB"/>
    <property type="match status" value="1"/>
</dbReference>
<evidence type="ECO:0000256" key="11">
    <source>
        <dbReference type="ARBA" id="ARBA00023136"/>
    </source>
</evidence>
<reference evidence="13" key="1">
    <citation type="submission" date="2018-05" db="EMBL/GenBank/DDBJ databases">
        <authorList>
            <person name="Lanie J.A."/>
            <person name="Ng W.-L."/>
            <person name="Kazmierczak K.M."/>
            <person name="Andrzejewski T.M."/>
            <person name="Davidsen T.M."/>
            <person name="Wayne K.J."/>
            <person name="Tettelin H."/>
            <person name="Glass J.I."/>
            <person name="Rusch D."/>
            <person name="Podicherti R."/>
            <person name="Tsui H.-C.T."/>
            <person name="Winkler M.E."/>
        </authorList>
    </citation>
    <scope>NUCLEOTIDE SEQUENCE</scope>
</reference>
<dbReference type="PRINTS" id="PR01414">
    <property type="entry name" value="CCMBBIOGNSIS"/>
</dbReference>
<gene>
    <name evidence="13" type="ORF">METZ01_LOCUS212218</name>
</gene>
<dbReference type="GO" id="GO:0017004">
    <property type="term" value="P:cytochrome complex assembly"/>
    <property type="evidence" value="ECO:0007669"/>
    <property type="project" value="UniProtKB-KW"/>
</dbReference>
<name>A0A382FAP1_9ZZZZ</name>
<keyword evidence="11 12" id="KW-0472">Membrane</keyword>
<keyword evidence="8 12" id="KW-0812">Transmembrane</keyword>
<dbReference type="PANTHER" id="PTHR30070">
    <property type="entry name" value="HEME EXPORTER PROTEIN B"/>
    <property type="match status" value="1"/>
</dbReference>
<evidence type="ECO:0000256" key="3">
    <source>
        <dbReference type="ARBA" id="ARBA00010544"/>
    </source>
</evidence>
<evidence type="ECO:0000256" key="5">
    <source>
        <dbReference type="ARBA" id="ARBA00022448"/>
    </source>
</evidence>
<evidence type="ECO:0000256" key="9">
    <source>
        <dbReference type="ARBA" id="ARBA00022748"/>
    </source>
</evidence>
<proteinExistence type="inferred from homology"/>
<evidence type="ECO:0000256" key="4">
    <source>
        <dbReference type="ARBA" id="ARBA00016452"/>
    </source>
</evidence>
<evidence type="ECO:0000256" key="7">
    <source>
        <dbReference type="ARBA" id="ARBA00022519"/>
    </source>
</evidence>
<comment type="subcellular location">
    <subcellularLocation>
        <location evidence="2">Cell inner membrane</location>
        <topology evidence="2">Multi-pass membrane protein</topology>
    </subcellularLocation>
</comment>
<evidence type="ECO:0000256" key="10">
    <source>
        <dbReference type="ARBA" id="ARBA00022989"/>
    </source>
</evidence>
<dbReference type="InterPro" id="IPR003544">
    <property type="entry name" value="Cyt_c_biogenesis_CcmB"/>
</dbReference>
<evidence type="ECO:0000256" key="1">
    <source>
        <dbReference type="ARBA" id="ARBA00002442"/>
    </source>
</evidence>
<dbReference type="NCBIfam" id="TIGR01190">
    <property type="entry name" value="ccmB"/>
    <property type="match status" value="1"/>
</dbReference>
<organism evidence="13">
    <name type="scientific">marine metagenome</name>
    <dbReference type="NCBI Taxonomy" id="408172"/>
    <lineage>
        <taxon>unclassified sequences</taxon>
        <taxon>metagenomes</taxon>
        <taxon>ecological metagenomes</taxon>
    </lineage>
</organism>
<dbReference type="GO" id="GO:1903607">
    <property type="term" value="P:cytochrome c biosynthetic process"/>
    <property type="evidence" value="ECO:0007669"/>
    <property type="project" value="TreeGrafter"/>
</dbReference>
<evidence type="ECO:0000256" key="6">
    <source>
        <dbReference type="ARBA" id="ARBA00022475"/>
    </source>
</evidence>
<dbReference type="InterPro" id="IPR026031">
    <property type="entry name" value="Cyt_c_CcmB_bac"/>
</dbReference>
<keyword evidence="7" id="KW-0997">Cell inner membrane</keyword>
<comment type="similarity">
    <text evidence="3">Belongs to the CcmB/CycW/HelB family.</text>
</comment>
<feature type="transmembrane region" description="Helical" evidence="12">
    <location>
        <begin position="148"/>
        <end position="174"/>
    </location>
</feature>
<feature type="transmembrane region" description="Helical" evidence="12">
    <location>
        <begin position="90"/>
        <end position="110"/>
    </location>
</feature>
<keyword evidence="5" id="KW-0813">Transport</keyword>
<dbReference type="EMBL" id="UINC01048617">
    <property type="protein sequence ID" value="SVB59364.1"/>
    <property type="molecule type" value="Genomic_DNA"/>
</dbReference>
<evidence type="ECO:0000313" key="13">
    <source>
        <dbReference type="EMBL" id="SVB59364.1"/>
    </source>
</evidence>
<keyword evidence="6" id="KW-1003">Cell membrane</keyword>
<evidence type="ECO:0000256" key="2">
    <source>
        <dbReference type="ARBA" id="ARBA00004429"/>
    </source>
</evidence>
<dbReference type="AlphaFoldDB" id="A0A382FAP1"/>
<dbReference type="PANTHER" id="PTHR30070:SF1">
    <property type="entry name" value="CYTOCHROME C BIOGENESIS B-RELATED"/>
    <property type="match status" value="1"/>
</dbReference>
<dbReference type="GO" id="GO:0005886">
    <property type="term" value="C:plasma membrane"/>
    <property type="evidence" value="ECO:0007669"/>
    <property type="project" value="UniProtKB-SubCell"/>
</dbReference>
<accession>A0A382FAP1</accession>
<keyword evidence="10 12" id="KW-1133">Transmembrane helix</keyword>
<feature type="non-terminal residue" evidence="13">
    <location>
        <position position="184"/>
    </location>
</feature>